<dbReference type="InterPro" id="IPR020568">
    <property type="entry name" value="Ribosomal_Su5_D2-typ_SF"/>
</dbReference>
<name>A0A7V4N4P1_9BACT</name>
<evidence type="ECO:0000256" key="4">
    <source>
        <dbReference type="ARBA" id="ARBA00022759"/>
    </source>
</evidence>
<dbReference type="GO" id="GO:0004526">
    <property type="term" value="F:ribonuclease P activity"/>
    <property type="evidence" value="ECO:0007669"/>
    <property type="project" value="UniProtKB-UniRule"/>
</dbReference>
<organism evidence="9">
    <name type="scientific">Thermodesulfobacterium geofontis</name>
    <dbReference type="NCBI Taxonomy" id="1295609"/>
    <lineage>
        <taxon>Bacteria</taxon>
        <taxon>Pseudomonadati</taxon>
        <taxon>Thermodesulfobacteriota</taxon>
        <taxon>Thermodesulfobacteria</taxon>
        <taxon>Thermodesulfobacteriales</taxon>
        <taxon>Thermodesulfobacteriaceae</taxon>
        <taxon>Thermodesulfobacterium</taxon>
    </lineage>
</organism>
<evidence type="ECO:0000256" key="2">
    <source>
        <dbReference type="ARBA" id="ARBA00022694"/>
    </source>
</evidence>
<dbReference type="GO" id="GO:0001682">
    <property type="term" value="P:tRNA 5'-leader removal"/>
    <property type="evidence" value="ECO:0007669"/>
    <property type="project" value="UniProtKB-UniRule"/>
</dbReference>
<reference evidence="9" key="1">
    <citation type="journal article" date="2020" name="mSystems">
        <title>Genome- and Community-Level Interaction Insights into Carbon Utilization and Element Cycling Functions of Hydrothermarchaeota in Hydrothermal Sediment.</title>
        <authorList>
            <person name="Zhou Z."/>
            <person name="Liu Y."/>
            <person name="Xu W."/>
            <person name="Pan J."/>
            <person name="Luo Z.H."/>
            <person name="Li M."/>
        </authorList>
    </citation>
    <scope>NUCLEOTIDE SEQUENCE [LARGE SCALE GENOMIC DNA]</scope>
    <source>
        <strain evidence="9">SpSt-711</strain>
    </source>
</reference>
<dbReference type="PANTHER" id="PTHR33992">
    <property type="entry name" value="RIBONUCLEASE P PROTEIN COMPONENT"/>
    <property type="match status" value="1"/>
</dbReference>
<dbReference type="GO" id="GO:0030677">
    <property type="term" value="C:ribonuclease P complex"/>
    <property type="evidence" value="ECO:0007669"/>
    <property type="project" value="TreeGrafter"/>
</dbReference>
<accession>A0A7V4N4P1</accession>
<dbReference type="EMBL" id="DTEI01000059">
    <property type="protein sequence ID" value="HGU15658.1"/>
    <property type="molecule type" value="Genomic_DNA"/>
</dbReference>
<comment type="function">
    <text evidence="1 7">RNaseP catalyzes the removal of the 5'-leader sequence from pre-tRNA to produce the mature 5'-terminus. It can also cleave other RNA substrates such as 4.5S RNA. The protein component plays an auxiliary but essential role in vivo by binding to the 5'-leader sequence and broadening the substrate specificity of the ribozyme.</text>
</comment>
<proteinExistence type="inferred from homology"/>
<evidence type="ECO:0000313" key="9">
    <source>
        <dbReference type="EMBL" id="HGU15658.1"/>
    </source>
</evidence>
<comment type="caution">
    <text evidence="9">The sequence shown here is derived from an EMBL/GenBank/DDBJ whole genome shotgun (WGS) entry which is preliminary data.</text>
</comment>
<comment type="similarity">
    <text evidence="7">Belongs to the RnpA family.</text>
</comment>
<dbReference type="InterPro" id="IPR000100">
    <property type="entry name" value="RNase_P"/>
</dbReference>
<gene>
    <name evidence="7 9" type="primary">rnpA</name>
    <name evidence="9" type="ORF">ENU91_03250</name>
</gene>
<evidence type="ECO:0000256" key="8">
    <source>
        <dbReference type="NCBIfam" id="TIGR00188"/>
    </source>
</evidence>
<keyword evidence="5 7" id="KW-0378">Hydrolase</keyword>
<keyword evidence="2 7" id="KW-0819">tRNA processing</keyword>
<dbReference type="AlphaFoldDB" id="A0A7V4N4P1"/>
<evidence type="ECO:0000256" key="5">
    <source>
        <dbReference type="ARBA" id="ARBA00022801"/>
    </source>
</evidence>
<dbReference type="InterPro" id="IPR014721">
    <property type="entry name" value="Ribsml_uS5_D2-typ_fold_subgr"/>
</dbReference>
<dbReference type="GO" id="GO:0042781">
    <property type="term" value="F:3'-tRNA processing endoribonuclease activity"/>
    <property type="evidence" value="ECO:0007669"/>
    <property type="project" value="TreeGrafter"/>
</dbReference>
<evidence type="ECO:0000256" key="1">
    <source>
        <dbReference type="ARBA" id="ARBA00002663"/>
    </source>
</evidence>
<dbReference type="HAMAP" id="MF_00227">
    <property type="entry name" value="RNase_P"/>
    <property type="match status" value="1"/>
</dbReference>
<dbReference type="PANTHER" id="PTHR33992:SF1">
    <property type="entry name" value="RIBONUCLEASE P PROTEIN COMPONENT"/>
    <property type="match status" value="1"/>
</dbReference>
<keyword evidence="3 7" id="KW-0540">Nuclease</keyword>
<evidence type="ECO:0000256" key="7">
    <source>
        <dbReference type="HAMAP-Rule" id="MF_00227"/>
    </source>
</evidence>
<dbReference type="NCBIfam" id="TIGR00188">
    <property type="entry name" value="rnpA"/>
    <property type="match status" value="1"/>
</dbReference>
<dbReference type="Pfam" id="PF00825">
    <property type="entry name" value="Ribonuclease_P"/>
    <property type="match status" value="1"/>
</dbReference>
<dbReference type="GO" id="GO:0000049">
    <property type="term" value="F:tRNA binding"/>
    <property type="evidence" value="ECO:0007669"/>
    <property type="project" value="UniProtKB-UniRule"/>
</dbReference>
<keyword evidence="4 7" id="KW-0255">Endonuclease</keyword>
<dbReference type="EC" id="3.1.26.5" evidence="7 8"/>
<protein>
    <recommendedName>
        <fullName evidence="7 8">Ribonuclease P protein component</fullName>
        <shortName evidence="7">RNase P protein</shortName>
        <shortName evidence="7">RNaseP protein</shortName>
        <ecNumber evidence="7 8">3.1.26.5</ecNumber>
    </recommendedName>
    <alternativeName>
        <fullName evidence="7">Protein C5</fullName>
    </alternativeName>
</protein>
<comment type="catalytic activity">
    <reaction evidence="7">
        <text>Endonucleolytic cleavage of RNA, removing 5'-extranucleotides from tRNA precursor.</text>
        <dbReference type="EC" id="3.1.26.5"/>
    </reaction>
</comment>
<sequence length="145" mass="17448">MEEKKDVGVLLFNLSLNSVKKEGLSHKERLKKDKEFQIVFREGKKVWINSILLIIYKPNYLNYRRLGIVVSKKIRKATQRNKVKRWVRELFRRNKDLFPENCDIIIIPHPNLLNLKYRDFAEVVKEKLLSLRKIETSFHDKKIDN</sequence>
<dbReference type="InterPro" id="IPR020539">
    <property type="entry name" value="RNase_P_CS"/>
</dbReference>
<keyword evidence="6 7" id="KW-0694">RNA-binding</keyword>
<comment type="subunit">
    <text evidence="7">Consists of a catalytic RNA component (M1 or rnpB) and a protein subunit.</text>
</comment>
<evidence type="ECO:0000256" key="6">
    <source>
        <dbReference type="ARBA" id="ARBA00022884"/>
    </source>
</evidence>
<dbReference type="PROSITE" id="PS00648">
    <property type="entry name" value="RIBONUCLEASE_P"/>
    <property type="match status" value="1"/>
</dbReference>
<dbReference type="Gene3D" id="3.30.230.10">
    <property type="match status" value="1"/>
</dbReference>
<evidence type="ECO:0000256" key="3">
    <source>
        <dbReference type="ARBA" id="ARBA00022722"/>
    </source>
</evidence>
<dbReference type="SUPFAM" id="SSF54211">
    <property type="entry name" value="Ribosomal protein S5 domain 2-like"/>
    <property type="match status" value="1"/>
</dbReference>